<gene>
    <name evidence="1" type="ORF">SAMN06265361_10955</name>
</gene>
<dbReference type="EMBL" id="FXTU01000009">
    <property type="protein sequence ID" value="SMP32839.1"/>
    <property type="molecule type" value="Genomic_DNA"/>
</dbReference>
<evidence type="ECO:0000313" key="1">
    <source>
        <dbReference type="EMBL" id="SMP32839.1"/>
    </source>
</evidence>
<name>A0AA45WRS5_9BACL</name>
<keyword evidence="2" id="KW-1185">Reference proteome</keyword>
<dbReference type="AlphaFoldDB" id="A0AA45WRS5"/>
<organism evidence="1 2">
    <name type="scientific">Laceyella tengchongensis</name>
    <dbReference type="NCBI Taxonomy" id="574699"/>
    <lineage>
        <taxon>Bacteria</taxon>
        <taxon>Bacillati</taxon>
        <taxon>Bacillota</taxon>
        <taxon>Bacilli</taxon>
        <taxon>Bacillales</taxon>
        <taxon>Thermoactinomycetaceae</taxon>
        <taxon>Laceyella</taxon>
    </lineage>
</organism>
<sequence length="75" mass="9269">MEEIRFYFDDLEKKLNVVHVSTGKRKVIKSQKKIQRFLNTHGVTLEQCKKVRRDVDRMGLFKRKFFLFKNRRYFV</sequence>
<comment type="caution">
    <text evidence="1">The sequence shown here is derived from an EMBL/GenBank/DDBJ whole genome shotgun (WGS) entry which is preliminary data.</text>
</comment>
<accession>A0AA45WRS5</accession>
<protein>
    <submittedName>
        <fullName evidence="1">Arginine repressor, DNA binding domain</fullName>
    </submittedName>
</protein>
<proteinExistence type="predicted"/>
<reference evidence="1" key="1">
    <citation type="submission" date="2017-05" db="EMBL/GenBank/DDBJ databases">
        <authorList>
            <person name="Varghese N."/>
            <person name="Submissions S."/>
        </authorList>
    </citation>
    <scope>NUCLEOTIDE SEQUENCE</scope>
    <source>
        <strain evidence="1">DSM 45262</strain>
    </source>
</reference>
<dbReference type="Proteomes" id="UP001157946">
    <property type="component" value="Unassembled WGS sequence"/>
</dbReference>
<evidence type="ECO:0000313" key="2">
    <source>
        <dbReference type="Proteomes" id="UP001157946"/>
    </source>
</evidence>